<dbReference type="PANTHER" id="PTHR11102">
    <property type="entry name" value="SEL-1-LIKE PROTEIN"/>
    <property type="match status" value="1"/>
</dbReference>
<dbReference type="PANTHER" id="PTHR11102:SF160">
    <property type="entry name" value="ERAD-ASSOCIATED E3 UBIQUITIN-PROTEIN LIGASE COMPONENT HRD3"/>
    <property type="match status" value="1"/>
</dbReference>
<accession>A0ABT5HGG6</accession>
<evidence type="ECO:0000313" key="2">
    <source>
        <dbReference type="EMBL" id="MDC7675334.1"/>
    </source>
</evidence>
<evidence type="ECO:0000313" key="3">
    <source>
        <dbReference type="Proteomes" id="UP001218579"/>
    </source>
</evidence>
<dbReference type="RefSeq" id="WP_272743641.1">
    <property type="nucleotide sequence ID" value="NZ_JAQQKV010000001.1"/>
</dbReference>
<keyword evidence="3" id="KW-1185">Reference proteome</keyword>
<dbReference type="SUPFAM" id="SSF81901">
    <property type="entry name" value="HCP-like"/>
    <property type="match status" value="2"/>
</dbReference>
<reference evidence="2 3" key="1">
    <citation type="submission" date="2023-01" db="EMBL/GenBank/DDBJ databases">
        <title>Novel species of the genus Asticcacaulis isolated from rivers.</title>
        <authorList>
            <person name="Lu H."/>
        </authorList>
    </citation>
    <scope>NUCLEOTIDE SEQUENCE [LARGE SCALE GENOMIC DNA]</scope>
    <source>
        <strain evidence="2 3">LKC15W</strain>
    </source>
</reference>
<dbReference type="Proteomes" id="UP001218579">
    <property type="component" value="Unassembled WGS sequence"/>
</dbReference>
<dbReference type="InterPro" id="IPR006597">
    <property type="entry name" value="Sel1-like"/>
</dbReference>
<dbReference type="Gene3D" id="1.25.40.10">
    <property type="entry name" value="Tetratricopeptide repeat domain"/>
    <property type="match status" value="1"/>
</dbReference>
<keyword evidence="1" id="KW-0732">Signal</keyword>
<evidence type="ECO:0000256" key="1">
    <source>
        <dbReference type="SAM" id="SignalP"/>
    </source>
</evidence>
<comment type="caution">
    <text evidence="2">The sequence shown here is derived from an EMBL/GenBank/DDBJ whole genome shotgun (WGS) entry which is preliminary data.</text>
</comment>
<dbReference type="EMBL" id="JAQQKV010000001">
    <property type="protein sequence ID" value="MDC7675334.1"/>
    <property type="molecule type" value="Genomic_DNA"/>
</dbReference>
<organism evidence="2 3">
    <name type="scientific">Asticcacaulis machinosus</name>
    <dbReference type="NCBI Taxonomy" id="2984211"/>
    <lineage>
        <taxon>Bacteria</taxon>
        <taxon>Pseudomonadati</taxon>
        <taxon>Pseudomonadota</taxon>
        <taxon>Alphaproteobacteria</taxon>
        <taxon>Caulobacterales</taxon>
        <taxon>Caulobacteraceae</taxon>
        <taxon>Asticcacaulis</taxon>
    </lineage>
</organism>
<protein>
    <submittedName>
        <fullName evidence="2">Tetratricopeptide repeat protein</fullName>
    </submittedName>
</protein>
<sequence>MSLKSTAATGAFIARTLIISAGLILPASVFAQTTTPTPAAEAPSETTVTVEGKLKPKTAERALRLNPRTASSCNFMSSGMGNSETYLIQDYIAATTGNSSPEAMASAGVTYNDDGTISQGDGNTYFRENSPYGDASTSSNAAAGFMNRFDGSQSTESNIAAYCSPGDLAYTAGRAHIARRDKTLPEAYALFDAKKYPEALEMAKKSYAKLTDSEGGVEASLMIGKIYVYGLHGTADVPEGLKWLERAAGSRFDITQQMPAFDPKYPEDSLTPISEAAVLMAKVYMVGLGVPKNPKEARKWFERANYVGYVPAAKTLGDIYYYGYDTPKDVKKAVEYYTQAAKLGFTPAQYSLAEIYYYGDDGTNADVKTAVAWYYEASRQSHAGALHAVARAYDAGEGVAADPNKALVYYKEAALAGNADAQNAMGTYFYQGGQIAKDDVSARKWFEAAARQGQDEAMFNLAVMMMKGEGGDKDPVMAWVWFRLAQAKGHENAKAALTALEKRMTDADKAQALAILSPPAKS</sequence>
<feature type="signal peptide" evidence="1">
    <location>
        <begin position="1"/>
        <end position="31"/>
    </location>
</feature>
<name>A0ABT5HGG6_9CAUL</name>
<dbReference type="SMART" id="SM00671">
    <property type="entry name" value="SEL1"/>
    <property type="match status" value="7"/>
</dbReference>
<dbReference type="Pfam" id="PF08238">
    <property type="entry name" value="Sel1"/>
    <property type="match status" value="7"/>
</dbReference>
<dbReference type="InterPro" id="IPR050767">
    <property type="entry name" value="Sel1_AlgK"/>
</dbReference>
<gene>
    <name evidence="2" type="ORF">PQU98_04280</name>
</gene>
<dbReference type="InterPro" id="IPR011990">
    <property type="entry name" value="TPR-like_helical_dom_sf"/>
</dbReference>
<proteinExistence type="predicted"/>
<feature type="chain" id="PRO_5046862365" evidence="1">
    <location>
        <begin position="32"/>
        <end position="522"/>
    </location>
</feature>